<evidence type="ECO:0000256" key="6">
    <source>
        <dbReference type="ARBA" id="ARBA00023136"/>
    </source>
</evidence>
<dbReference type="AlphaFoldDB" id="A0A858RGG9"/>
<comment type="caution">
    <text evidence="7">Lacks conserved residue(s) required for the propagation of feature annotation.</text>
</comment>
<comment type="similarity">
    <text evidence="2 7">Belongs to the UPF0056 (MarC) family.</text>
</comment>
<feature type="transmembrane region" description="Helical" evidence="7">
    <location>
        <begin position="172"/>
        <end position="193"/>
    </location>
</feature>
<keyword evidence="9" id="KW-1185">Reference proteome</keyword>
<keyword evidence="6 7" id="KW-0472">Membrane</keyword>
<dbReference type="PANTHER" id="PTHR33508:SF10">
    <property type="entry name" value="UPF0056 INNER MEMBRANE PROTEIN YHGN"/>
    <property type="match status" value="1"/>
</dbReference>
<evidence type="ECO:0000256" key="7">
    <source>
        <dbReference type="RuleBase" id="RU362048"/>
    </source>
</evidence>
<dbReference type="PANTHER" id="PTHR33508">
    <property type="entry name" value="UPF0056 MEMBRANE PROTEIN YHCE"/>
    <property type="match status" value="1"/>
</dbReference>
<feature type="transmembrane region" description="Helical" evidence="7">
    <location>
        <begin position="44"/>
        <end position="64"/>
    </location>
</feature>
<protein>
    <recommendedName>
        <fullName evidence="7">UPF0056 membrane protein</fullName>
    </recommendedName>
</protein>
<feature type="transmembrane region" description="Helical" evidence="7">
    <location>
        <begin position="103"/>
        <end position="125"/>
    </location>
</feature>
<keyword evidence="4 7" id="KW-0812">Transmembrane</keyword>
<dbReference type="EMBL" id="CP051774">
    <property type="protein sequence ID" value="QJE95654.1"/>
    <property type="molecule type" value="Genomic_DNA"/>
</dbReference>
<evidence type="ECO:0000256" key="5">
    <source>
        <dbReference type="ARBA" id="ARBA00022989"/>
    </source>
</evidence>
<keyword evidence="5 7" id="KW-1133">Transmembrane helix</keyword>
<evidence type="ECO:0000256" key="1">
    <source>
        <dbReference type="ARBA" id="ARBA00004651"/>
    </source>
</evidence>
<accession>A0A858RGG9</accession>
<sequence length="197" mass="20754">MNLLPLAVTLFLVLDPFGNAAIFHAVLSKVPEHRRRPVLIRELLFALLILLGFLLAGKHLLGFLGVRPEALSISGGILLFLIALGMVFPARSVLGETGDEEPFIVPLAVPMMAGPSSIALILLTASKYPGEIGAIALAVTGAWLASAVILLLSPALLRLVGSKGTRALERLMGLLLILVAVQMFLDGVSNYSASSTP</sequence>
<dbReference type="Proteomes" id="UP000501812">
    <property type="component" value="Chromosome"/>
</dbReference>
<reference evidence="8 9" key="1">
    <citation type="submission" date="2020-04" db="EMBL/GenBank/DDBJ databases">
        <title>Luteolibacter sp. G-1-1-1 isolated from soil.</title>
        <authorList>
            <person name="Dahal R.H."/>
        </authorList>
    </citation>
    <scope>NUCLEOTIDE SEQUENCE [LARGE SCALE GENOMIC DNA]</scope>
    <source>
        <strain evidence="8 9">G-1-1-1</strain>
    </source>
</reference>
<dbReference type="GO" id="GO:0005886">
    <property type="term" value="C:plasma membrane"/>
    <property type="evidence" value="ECO:0007669"/>
    <property type="project" value="UniProtKB-SubCell"/>
</dbReference>
<dbReference type="InterPro" id="IPR002771">
    <property type="entry name" value="Multi_antbiot-R_MarC"/>
</dbReference>
<feature type="transmembrane region" description="Helical" evidence="7">
    <location>
        <begin position="132"/>
        <end position="152"/>
    </location>
</feature>
<comment type="subcellular location">
    <subcellularLocation>
        <location evidence="1 7">Cell membrane</location>
        <topology evidence="1 7">Multi-pass membrane protein</topology>
    </subcellularLocation>
</comment>
<proteinExistence type="inferred from homology"/>
<dbReference type="RefSeq" id="WP_169453967.1">
    <property type="nucleotide sequence ID" value="NZ_CP051774.1"/>
</dbReference>
<keyword evidence="3" id="KW-1003">Cell membrane</keyword>
<evidence type="ECO:0000313" key="9">
    <source>
        <dbReference type="Proteomes" id="UP000501812"/>
    </source>
</evidence>
<organism evidence="8 9">
    <name type="scientific">Luteolibacter luteus</name>
    <dbReference type="NCBI Taxonomy" id="2728835"/>
    <lineage>
        <taxon>Bacteria</taxon>
        <taxon>Pseudomonadati</taxon>
        <taxon>Verrucomicrobiota</taxon>
        <taxon>Verrucomicrobiia</taxon>
        <taxon>Verrucomicrobiales</taxon>
        <taxon>Verrucomicrobiaceae</taxon>
        <taxon>Luteolibacter</taxon>
    </lineage>
</organism>
<dbReference type="Pfam" id="PF01914">
    <property type="entry name" value="MarC"/>
    <property type="match status" value="1"/>
</dbReference>
<name>A0A858RGG9_9BACT</name>
<evidence type="ECO:0000313" key="8">
    <source>
        <dbReference type="EMBL" id="QJE95654.1"/>
    </source>
</evidence>
<evidence type="ECO:0000256" key="3">
    <source>
        <dbReference type="ARBA" id="ARBA00022475"/>
    </source>
</evidence>
<dbReference type="NCBIfam" id="TIGR00427">
    <property type="entry name" value="NAAT family transporter"/>
    <property type="match status" value="1"/>
</dbReference>
<feature type="transmembrane region" description="Helical" evidence="7">
    <location>
        <begin position="71"/>
        <end position="91"/>
    </location>
</feature>
<gene>
    <name evidence="8" type="ORF">HHL09_07605</name>
</gene>
<evidence type="ECO:0000256" key="4">
    <source>
        <dbReference type="ARBA" id="ARBA00022692"/>
    </source>
</evidence>
<evidence type="ECO:0000256" key="2">
    <source>
        <dbReference type="ARBA" id="ARBA00009784"/>
    </source>
</evidence>
<dbReference type="KEGG" id="luo:HHL09_07605"/>